<dbReference type="EMBL" id="AECZ01000002">
    <property type="protein sequence ID" value="EFL52861.1"/>
    <property type="molecule type" value="Genomic_DNA"/>
</dbReference>
<evidence type="ECO:0000256" key="2">
    <source>
        <dbReference type="ARBA" id="ARBA00022741"/>
    </source>
</evidence>
<dbReference type="GO" id="GO:0008986">
    <property type="term" value="F:pyruvate, water dikinase activity"/>
    <property type="evidence" value="ECO:0007669"/>
    <property type="project" value="InterPro"/>
</dbReference>
<comment type="caution">
    <text evidence="5">The sequence shown here is derived from an EMBL/GenBank/DDBJ whole genome shotgun (WGS) entry which is preliminary data.</text>
</comment>
<evidence type="ECO:0000313" key="6">
    <source>
        <dbReference type="Proteomes" id="UP000006250"/>
    </source>
</evidence>
<dbReference type="PANTHER" id="PTHR43030">
    <property type="entry name" value="PHOSPHOENOLPYRUVATE SYNTHASE"/>
    <property type="match status" value="1"/>
</dbReference>
<dbReference type="GO" id="GO:0005524">
    <property type="term" value="F:ATP binding"/>
    <property type="evidence" value="ECO:0007669"/>
    <property type="project" value="UniProtKB-KW"/>
</dbReference>
<organism evidence="5 6">
    <name type="scientific">Solidesulfovibrio fructosivorans JJ]</name>
    <dbReference type="NCBI Taxonomy" id="596151"/>
    <lineage>
        <taxon>Bacteria</taxon>
        <taxon>Pseudomonadati</taxon>
        <taxon>Thermodesulfobacteriota</taxon>
        <taxon>Desulfovibrionia</taxon>
        <taxon>Desulfovibrionales</taxon>
        <taxon>Desulfovibrionaceae</taxon>
        <taxon>Solidesulfovibrio</taxon>
    </lineage>
</organism>
<protein>
    <submittedName>
        <fullName evidence="5">PEP-utilizing protein mobile region</fullName>
    </submittedName>
</protein>
<evidence type="ECO:0000313" key="5">
    <source>
        <dbReference type="EMBL" id="EFL52861.1"/>
    </source>
</evidence>
<dbReference type="InterPro" id="IPR008279">
    <property type="entry name" value="PEP-util_enz_mobile_dom"/>
</dbReference>
<keyword evidence="3" id="KW-0067">ATP-binding</keyword>
<sequence length="390" mass="41314">MRASGGAAAGVVAHAPTILDIEAITPGTVLVTPTLPTTLARAVDRLAAVVAASGSRAGHFASVAREFGLPVLTGVPDAFALLPQGEEVTVDADAGAVYPGRVAELLGRPAQAPPTAGSPVAERLERLVPLLARLTLTDPASPDFTPSKVRSFHDIVRFAHEKAVTEMFSLVGDDGRGLASARKVKSALPMSMYVLDLGGGVFESAATDKELRPDQIKSAPMWALWSGLAAEDAPWPEGPPITDDAALDRTSAGLFTGEARHLASYAVISDLYAHVMLRFGYHFTVVDALCGPKEAQNFVNFRFKGGGADFASRALRLACVRRILTHFGFTVRASGDLLDATLARVPEHIAQKRLAMLGCLLAATRLLDMRLSDQADADAWVEAFLARTDR</sequence>
<proteinExistence type="inferred from homology"/>
<dbReference type="RefSeq" id="WP_005990765.1">
    <property type="nucleotide sequence ID" value="NZ_AECZ01000002.1"/>
</dbReference>
<comment type="similarity">
    <text evidence="1">Belongs to the PEP-utilizing enzyme family.</text>
</comment>
<accession>E1JS92</accession>
<dbReference type="STRING" id="596151.DesfrDRAFT_0491"/>
<dbReference type="Gene3D" id="3.50.30.10">
    <property type="entry name" value="Phosphohistidine domain"/>
    <property type="match status" value="1"/>
</dbReference>
<keyword evidence="6" id="KW-1185">Reference proteome</keyword>
<dbReference type="Proteomes" id="UP000006250">
    <property type="component" value="Unassembled WGS sequence"/>
</dbReference>
<evidence type="ECO:0000259" key="4">
    <source>
        <dbReference type="Pfam" id="PF00391"/>
    </source>
</evidence>
<dbReference type="InterPro" id="IPR036637">
    <property type="entry name" value="Phosphohistidine_dom_sf"/>
</dbReference>
<name>E1JS92_SOLFR</name>
<dbReference type="eggNOG" id="COG3848">
    <property type="taxonomic scope" value="Bacteria"/>
</dbReference>
<evidence type="ECO:0000256" key="3">
    <source>
        <dbReference type="ARBA" id="ARBA00022840"/>
    </source>
</evidence>
<keyword evidence="2" id="KW-0547">Nucleotide-binding</keyword>
<reference evidence="5 6" key="1">
    <citation type="submission" date="2010-08" db="EMBL/GenBank/DDBJ databases">
        <title>The draft genome of Desulfovibrio fructosovorans JJ.</title>
        <authorList>
            <consortium name="US DOE Joint Genome Institute (JGI-PGF)"/>
            <person name="Lucas S."/>
            <person name="Copeland A."/>
            <person name="Lapidus A."/>
            <person name="Cheng J.-F."/>
            <person name="Bruce D."/>
            <person name="Goodwin L."/>
            <person name="Pitluck S."/>
            <person name="Land M.L."/>
            <person name="Hauser L."/>
            <person name="Chang Y.-J."/>
            <person name="Jeffries C."/>
            <person name="Wall J.D."/>
            <person name="Stahl D.A."/>
            <person name="Arkin A.P."/>
            <person name="Dehal P."/>
            <person name="Stolyar S.M."/>
            <person name="Hazen T.C."/>
            <person name="Woyke T.J."/>
        </authorList>
    </citation>
    <scope>NUCLEOTIDE SEQUENCE [LARGE SCALE GENOMIC DNA]</scope>
    <source>
        <strain evidence="5 6">JJ</strain>
    </source>
</reference>
<evidence type="ECO:0000256" key="1">
    <source>
        <dbReference type="ARBA" id="ARBA00007837"/>
    </source>
</evidence>
<dbReference type="Pfam" id="PF00391">
    <property type="entry name" value="PEP-utilizers"/>
    <property type="match status" value="1"/>
</dbReference>
<dbReference type="SUPFAM" id="SSF52009">
    <property type="entry name" value="Phosphohistidine domain"/>
    <property type="match status" value="1"/>
</dbReference>
<feature type="domain" description="PEP-utilising enzyme mobile" evidence="4">
    <location>
        <begin position="25"/>
        <end position="95"/>
    </location>
</feature>
<dbReference type="PANTHER" id="PTHR43030:SF1">
    <property type="entry name" value="PHOSPHOENOLPYRUVATE SYNTHASE"/>
    <property type="match status" value="1"/>
</dbReference>
<dbReference type="InterPro" id="IPR006319">
    <property type="entry name" value="PEP_synth"/>
</dbReference>
<dbReference type="AlphaFoldDB" id="E1JS92"/>
<gene>
    <name evidence="5" type="ORF">DesfrDRAFT_0491</name>
</gene>